<gene>
    <name evidence="10" type="ORF">ENK01_04850</name>
</gene>
<evidence type="ECO:0000256" key="5">
    <source>
        <dbReference type="ARBA" id="ARBA00022679"/>
    </source>
</evidence>
<evidence type="ECO:0000256" key="7">
    <source>
        <dbReference type="ARBA" id="ARBA00022777"/>
    </source>
</evidence>
<evidence type="ECO:0000313" key="10">
    <source>
        <dbReference type="EMBL" id="HHI89265.1"/>
    </source>
</evidence>
<proteinExistence type="inferred from homology"/>
<dbReference type="GO" id="GO:0005829">
    <property type="term" value="C:cytosol"/>
    <property type="evidence" value="ECO:0007669"/>
    <property type="project" value="TreeGrafter"/>
</dbReference>
<feature type="non-terminal residue" evidence="10">
    <location>
        <position position="1"/>
    </location>
</feature>
<dbReference type="AlphaFoldDB" id="A0A7V5U1S5"/>
<dbReference type="GO" id="GO:0004618">
    <property type="term" value="F:phosphoglycerate kinase activity"/>
    <property type="evidence" value="ECO:0007669"/>
    <property type="project" value="UniProtKB-EC"/>
</dbReference>
<comment type="similarity">
    <text evidence="2 9">Belongs to the phosphoglycerate kinase family.</text>
</comment>
<dbReference type="FunFam" id="3.40.50.1260:FF:000001">
    <property type="entry name" value="Phosphoglycerate kinase"/>
    <property type="match status" value="1"/>
</dbReference>
<dbReference type="Pfam" id="PF00162">
    <property type="entry name" value="PGK"/>
    <property type="match status" value="1"/>
</dbReference>
<dbReference type="InterPro" id="IPR001576">
    <property type="entry name" value="Phosphoglycerate_kinase"/>
</dbReference>
<dbReference type="PRINTS" id="PR00477">
    <property type="entry name" value="PHGLYCKINASE"/>
</dbReference>
<dbReference type="GO" id="GO:0043531">
    <property type="term" value="F:ADP binding"/>
    <property type="evidence" value="ECO:0007669"/>
    <property type="project" value="TreeGrafter"/>
</dbReference>
<evidence type="ECO:0000256" key="3">
    <source>
        <dbReference type="ARBA" id="ARBA00011245"/>
    </source>
</evidence>
<dbReference type="SUPFAM" id="SSF53748">
    <property type="entry name" value="Phosphoglycerate kinase"/>
    <property type="match status" value="1"/>
</dbReference>
<dbReference type="EMBL" id="DROP01000325">
    <property type="protein sequence ID" value="HHI89265.1"/>
    <property type="molecule type" value="Genomic_DNA"/>
</dbReference>
<dbReference type="InterPro" id="IPR036043">
    <property type="entry name" value="Phosphoglycerate_kinase_sf"/>
</dbReference>
<dbReference type="InterPro" id="IPR015824">
    <property type="entry name" value="Phosphoglycerate_kinase_N"/>
</dbReference>
<evidence type="ECO:0000256" key="1">
    <source>
        <dbReference type="ARBA" id="ARBA00000642"/>
    </source>
</evidence>
<evidence type="ECO:0000256" key="8">
    <source>
        <dbReference type="ARBA" id="ARBA00022840"/>
    </source>
</evidence>
<protein>
    <recommendedName>
        <fullName evidence="4 9">Phosphoglycerate kinase</fullName>
        <ecNumber evidence="4 9">2.7.2.3</ecNumber>
    </recommendedName>
</protein>
<evidence type="ECO:0000256" key="2">
    <source>
        <dbReference type="ARBA" id="ARBA00008982"/>
    </source>
</evidence>
<evidence type="ECO:0000256" key="4">
    <source>
        <dbReference type="ARBA" id="ARBA00013061"/>
    </source>
</evidence>
<keyword evidence="8" id="KW-0067">ATP-binding</keyword>
<dbReference type="Proteomes" id="UP000885806">
    <property type="component" value="Unassembled WGS sequence"/>
</dbReference>
<reference evidence="10" key="1">
    <citation type="journal article" date="2020" name="mSystems">
        <title>Genome- and Community-Level Interaction Insights into Carbon Utilization and Element Cycling Functions of Hydrothermarchaeota in Hydrothermal Sediment.</title>
        <authorList>
            <person name="Zhou Z."/>
            <person name="Liu Y."/>
            <person name="Xu W."/>
            <person name="Pan J."/>
            <person name="Luo Z.H."/>
            <person name="Li M."/>
        </authorList>
    </citation>
    <scope>NUCLEOTIDE SEQUENCE [LARGE SCALE GENOMIC DNA]</scope>
    <source>
        <strain evidence="10">HyVt-538</strain>
    </source>
</reference>
<dbReference type="GO" id="GO:0005524">
    <property type="term" value="F:ATP binding"/>
    <property type="evidence" value="ECO:0007669"/>
    <property type="project" value="UniProtKB-KW"/>
</dbReference>
<dbReference type="PANTHER" id="PTHR11406:SF23">
    <property type="entry name" value="PHOSPHOGLYCERATE KINASE 1, CHLOROPLASTIC-RELATED"/>
    <property type="match status" value="1"/>
</dbReference>
<dbReference type="GO" id="GO:0006094">
    <property type="term" value="P:gluconeogenesis"/>
    <property type="evidence" value="ECO:0007669"/>
    <property type="project" value="TreeGrafter"/>
</dbReference>
<comment type="subunit">
    <text evidence="3">Monomer.</text>
</comment>
<accession>A0A7V5U1S5</accession>
<keyword evidence="7 9" id="KW-0418">Kinase</keyword>
<organism evidence="10">
    <name type="scientific">Hellea balneolensis</name>
    <dbReference type="NCBI Taxonomy" id="287478"/>
    <lineage>
        <taxon>Bacteria</taxon>
        <taxon>Pseudomonadati</taxon>
        <taxon>Pseudomonadota</taxon>
        <taxon>Alphaproteobacteria</taxon>
        <taxon>Maricaulales</taxon>
        <taxon>Robiginitomaculaceae</taxon>
        <taxon>Hellea</taxon>
    </lineage>
</organism>
<evidence type="ECO:0000256" key="9">
    <source>
        <dbReference type="RuleBase" id="RU000532"/>
    </source>
</evidence>
<sequence>ALLGTDVGFAPDCIGSKAAGAIATLSDGDVLLLENTRFHKGETHAPDGAKGFDPAFARALAAHADVFVFDAFSVAHRAQGSTVGVGEILPAIAGLALERELDHLSQALEHPRRPVMALVGGAKVSTKIDLLKNLVGRLDMLAIGGGMANTFLAALGHHVGASLCEHDLTDTALKIMDNAKKAGCRIILPVDVVVAKDFKANAAHRVCGLDEVQTDEMILDAGPKTVNALADDIDACKTLIWNGPLGAFELVPFDTATVEAARYAAGRVKNAGLIAVAGGGDTVAALKHAGVADDFTFISTAGGAFLEWMEGKPLPGVEMLKA</sequence>
<dbReference type="PANTHER" id="PTHR11406">
    <property type="entry name" value="PHOSPHOGLYCERATE KINASE"/>
    <property type="match status" value="1"/>
</dbReference>
<dbReference type="GO" id="GO:0006096">
    <property type="term" value="P:glycolytic process"/>
    <property type="evidence" value="ECO:0007669"/>
    <property type="project" value="InterPro"/>
</dbReference>
<comment type="catalytic activity">
    <reaction evidence="1 9">
        <text>(2R)-3-phosphoglycerate + ATP = (2R)-3-phospho-glyceroyl phosphate + ADP</text>
        <dbReference type="Rhea" id="RHEA:14801"/>
        <dbReference type="ChEBI" id="CHEBI:30616"/>
        <dbReference type="ChEBI" id="CHEBI:57604"/>
        <dbReference type="ChEBI" id="CHEBI:58272"/>
        <dbReference type="ChEBI" id="CHEBI:456216"/>
        <dbReference type="EC" id="2.7.2.3"/>
    </reaction>
</comment>
<dbReference type="Gene3D" id="3.40.50.1260">
    <property type="entry name" value="Phosphoglycerate kinase, N-terminal domain"/>
    <property type="match status" value="2"/>
</dbReference>
<comment type="caution">
    <text evidence="10">The sequence shown here is derived from an EMBL/GenBank/DDBJ whole genome shotgun (WGS) entry which is preliminary data.</text>
</comment>
<name>A0A7V5U1S5_9PROT</name>
<keyword evidence="5 9" id="KW-0808">Transferase</keyword>
<keyword evidence="6" id="KW-0547">Nucleotide-binding</keyword>
<dbReference type="EC" id="2.7.2.3" evidence="4 9"/>
<evidence type="ECO:0000256" key="6">
    <source>
        <dbReference type="ARBA" id="ARBA00022741"/>
    </source>
</evidence>